<dbReference type="HOGENOM" id="CLU_053947_2_1_6"/>
<dbReference type="Proteomes" id="UP000026913">
    <property type="component" value="Chromosome"/>
</dbReference>
<evidence type="ECO:0000256" key="6">
    <source>
        <dbReference type="ARBA" id="ARBA00020337"/>
    </source>
</evidence>
<evidence type="ECO:0000256" key="2">
    <source>
        <dbReference type="ARBA" id="ARBA00002681"/>
    </source>
</evidence>
<feature type="domain" description="Glucosamine/galactosamine-6-phosphate isomerase" evidence="8">
    <location>
        <begin position="27"/>
        <end position="240"/>
    </location>
</feature>
<dbReference type="InterPro" id="IPR039104">
    <property type="entry name" value="6PGL"/>
</dbReference>
<comment type="similarity">
    <text evidence="4 7">Belongs to the glucosamine/galactosamine-6-phosphate isomerase family. 6-phosphogluconolactonase subfamily.</text>
</comment>
<dbReference type="InterPro" id="IPR005900">
    <property type="entry name" value="6-phosphogluconolactonase_DevB"/>
</dbReference>
<dbReference type="GO" id="GO:0005975">
    <property type="term" value="P:carbohydrate metabolic process"/>
    <property type="evidence" value="ECO:0007669"/>
    <property type="project" value="UniProtKB-UniRule"/>
</dbReference>
<accession>A0A024EGQ1</accession>
<keyword evidence="7" id="KW-0378">Hydrolase</keyword>
<comment type="pathway">
    <text evidence="3 7">Carbohydrate degradation; pentose phosphate pathway; D-ribulose 5-phosphate from D-glucose 6-phosphate (oxidative stage): step 2/3.</text>
</comment>
<dbReference type="Gene3D" id="3.40.50.1360">
    <property type="match status" value="1"/>
</dbReference>
<dbReference type="AlphaFoldDB" id="A0A024EGQ1"/>
<dbReference type="GO" id="GO:0006098">
    <property type="term" value="P:pentose-phosphate shunt"/>
    <property type="evidence" value="ECO:0007669"/>
    <property type="project" value="UniProtKB-UniPathway"/>
</dbReference>
<proteinExistence type="inferred from homology"/>
<dbReference type="PANTHER" id="PTHR11054">
    <property type="entry name" value="6-PHOSPHOGLUCONOLACTONASE"/>
    <property type="match status" value="1"/>
</dbReference>
<evidence type="ECO:0000256" key="7">
    <source>
        <dbReference type="RuleBase" id="RU365095"/>
    </source>
</evidence>
<evidence type="ECO:0000313" key="10">
    <source>
        <dbReference type="Proteomes" id="UP000026913"/>
    </source>
</evidence>
<dbReference type="PANTHER" id="PTHR11054:SF0">
    <property type="entry name" value="6-PHOSPHOGLUCONOLACTONASE"/>
    <property type="match status" value="1"/>
</dbReference>
<dbReference type="UniPathway" id="UPA00115">
    <property type="reaction ID" value="UER00409"/>
</dbReference>
<dbReference type="CDD" id="cd01400">
    <property type="entry name" value="6PGL"/>
    <property type="match status" value="1"/>
</dbReference>
<name>A0A024EGQ1_9PSED</name>
<sequence length="242" mass="25683">MGGRGMAISELKLPQGVSAHEFKSPVLLADGLALNVAKQLSDAIDARGSATLVVSGGRSPVAFFQNLAKQKLDWSKVVVTLADERWVPVEHADSNAGLLKRYLLQGPAAKAQFLSLYSATANLELAAEQADRLLAELPPIDVLILGMGDDGHTASLFPNSPNLADALKVDGTRRCYPMLAPTVPHQRLTMSRALLASAKTTVLSISGQSKLTTLSAALAGDDVAAMPIRAFLQPTLEIYWCP</sequence>
<evidence type="ECO:0000256" key="5">
    <source>
        <dbReference type="ARBA" id="ARBA00013198"/>
    </source>
</evidence>
<protein>
    <recommendedName>
        <fullName evidence="6 7">6-phosphogluconolactonase</fullName>
        <shortName evidence="7">6PGL</shortName>
        <ecNumber evidence="5 7">3.1.1.31</ecNumber>
    </recommendedName>
</protein>
<reference evidence="9 10" key="1">
    <citation type="journal article" date="2012" name="J. Bacteriol.">
        <title>Genome sequence of cold-adapted Pseudomonas mandelii strain JR-1.</title>
        <authorList>
            <person name="Jang S.H."/>
            <person name="Kim J."/>
            <person name="Kim J."/>
            <person name="Hong S."/>
            <person name="Lee C."/>
        </authorList>
    </citation>
    <scope>NUCLEOTIDE SEQUENCE [LARGE SCALE GENOMIC DNA]</scope>
    <source>
        <strain evidence="9 10">JR-1</strain>
    </source>
</reference>
<evidence type="ECO:0000313" key="9">
    <source>
        <dbReference type="EMBL" id="AHZ71997.1"/>
    </source>
</evidence>
<organism evidence="9 10">
    <name type="scientific">Pseudomonas mandelii JR-1</name>
    <dbReference type="NCBI Taxonomy" id="1147786"/>
    <lineage>
        <taxon>Bacteria</taxon>
        <taxon>Pseudomonadati</taxon>
        <taxon>Pseudomonadota</taxon>
        <taxon>Gammaproteobacteria</taxon>
        <taxon>Pseudomonadales</taxon>
        <taxon>Pseudomonadaceae</taxon>
        <taxon>Pseudomonas</taxon>
    </lineage>
</organism>
<gene>
    <name evidence="7" type="primary">pgl</name>
    <name evidence="9" type="ORF">OU5_4918</name>
</gene>
<evidence type="ECO:0000256" key="4">
    <source>
        <dbReference type="ARBA" id="ARBA00010662"/>
    </source>
</evidence>
<dbReference type="SUPFAM" id="SSF100950">
    <property type="entry name" value="NagB/RpiA/CoA transferase-like"/>
    <property type="match status" value="1"/>
</dbReference>
<dbReference type="EC" id="3.1.1.31" evidence="5 7"/>
<evidence type="ECO:0000259" key="8">
    <source>
        <dbReference type="Pfam" id="PF01182"/>
    </source>
</evidence>
<dbReference type="InterPro" id="IPR006148">
    <property type="entry name" value="Glc/Gal-6P_isomerase"/>
</dbReference>
<dbReference type="InterPro" id="IPR037171">
    <property type="entry name" value="NagB/RpiA_transferase-like"/>
</dbReference>
<comment type="catalytic activity">
    <reaction evidence="1 7">
        <text>6-phospho-D-glucono-1,5-lactone + H2O = 6-phospho-D-gluconate + H(+)</text>
        <dbReference type="Rhea" id="RHEA:12556"/>
        <dbReference type="ChEBI" id="CHEBI:15377"/>
        <dbReference type="ChEBI" id="CHEBI:15378"/>
        <dbReference type="ChEBI" id="CHEBI:57955"/>
        <dbReference type="ChEBI" id="CHEBI:58759"/>
        <dbReference type="EC" id="3.1.1.31"/>
    </reaction>
</comment>
<dbReference type="Pfam" id="PF01182">
    <property type="entry name" value="Glucosamine_iso"/>
    <property type="match status" value="1"/>
</dbReference>
<evidence type="ECO:0000256" key="1">
    <source>
        <dbReference type="ARBA" id="ARBA00000832"/>
    </source>
</evidence>
<dbReference type="NCBIfam" id="TIGR01198">
    <property type="entry name" value="pgl"/>
    <property type="match status" value="1"/>
</dbReference>
<comment type="function">
    <text evidence="2 7">Hydrolysis of 6-phosphogluconolactone to 6-phosphogluconate.</text>
</comment>
<evidence type="ECO:0000256" key="3">
    <source>
        <dbReference type="ARBA" id="ARBA00004961"/>
    </source>
</evidence>
<dbReference type="KEGG" id="pman:OU5_4918"/>
<dbReference type="EMBL" id="CP005960">
    <property type="protein sequence ID" value="AHZ71997.1"/>
    <property type="molecule type" value="Genomic_DNA"/>
</dbReference>
<dbReference type="GO" id="GO:0017057">
    <property type="term" value="F:6-phosphogluconolactonase activity"/>
    <property type="evidence" value="ECO:0007669"/>
    <property type="project" value="UniProtKB-UniRule"/>
</dbReference>